<evidence type="ECO:0000313" key="3">
    <source>
        <dbReference type="EMBL" id="KAK0467524.1"/>
    </source>
</evidence>
<dbReference type="Pfam" id="PF00656">
    <property type="entry name" value="Peptidase_C14"/>
    <property type="match status" value="1"/>
</dbReference>
<evidence type="ECO:0000259" key="2">
    <source>
        <dbReference type="Pfam" id="PF00656"/>
    </source>
</evidence>
<dbReference type="InterPro" id="IPR011600">
    <property type="entry name" value="Pept_C14_caspase"/>
</dbReference>
<evidence type="ECO:0000256" key="1">
    <source>
        <dbReference type="ARBA" id="ARBA00009005"/>
    </source>
</evidence>
<dbReference type="AlphaFoldDB" id="A0AA39NL48"/>
<sequence length="267" mass="29615">MEKFLTEDLGIPSNRIQLLVGSKEHTSVDDPLCPTRMHIVDALLSLITNSEIEYDDNIIIYYSGHGSYYPPRPEEDSETDYIETLSPIDRDTLGGDGKHVPDISDRELNNILSLISQAKGHRITVILDCCHAGGVCRSLPEPGARTSPTMMRATLQDMLVAGDNVLGHYPGYRSILAKDWLPDMTSHVVLAACEGYQYAKAKKVRREDGTVAGYIGIFTDSLVRALRSGHWTKETTYVDLLGCLDTTSSQTPVAAGKHRCSRLWYQD</sequence>
<dbReference type="InterPro" id="IPR050452">
    <property type="entry name" value="Metacaspase"/>
</dbReference>
<accession>A0AA39NL48</accession>
<comment type="similarity">
    <text evidence="1">Belongs to the peptidase C14B family.</text>
</comment>
<protein>
    <recommendedName>
        <fullName evidence="2">Peptidase C14 caspase domain-containing protein</fullName>
    </recommendedName>
</protein>
<keyword evidence="4" id="KW-1185">Reference proteome</keyword>
<comment type="caution">
    <text evidence="3">The sequence shown here is derived from an EMBL/GenBank/DDBJ whole genome shotgun (WGS) entry which is preliminary data.</text>
</comment>
<dbReference type="EMBL" id="JAUEPR010000075">
    <property type="protein sequence ID" value="KAK0467524.1"/>
    <property type="molecule type" value="Genomic_DNA"/>
</dbReference>
<dbReference type="PANTHER" id="PTHR48104">
    <property type="entry name" value="METACASPASE-4"/>
    <property type="match status" value="1"/>
</dbReference>
<dbReference type="GO" id="GO:0006508">
    <property type="term" value="P:proteolysis"/>
    <property type="evidence" value="ECO:0007669"/>
    <property type="project" value="InterPro"/>
</dbReference>
<dbReference type="Proteomes" id="UP001175227">
    <property type="component" value="Unassembled WGS sequence"/>
</dbReference>
<evidence type="ECO:0000313" key="4">
    <source>
        <dbReference type="Proteomes" id="UP001175227"/>
    </source>
</evidence>
<dbReference type="GO" id="GO:0004197">
    <property type="term" value="F:cysteine-type endopeptidase activity"/>
    <property type="evidence" value="ECO:0007669"/>
    <property type="project" value="InterPro"/>
</dbReference>
<dbReference type="PANTHER" id="PTHR48104:SF30">
    <property type="entry name" value="METACASPASE-1"/>
    <property type="match status" value="1"/>
</dbReference>
<reference evidence="3" key="1">
    <citation type="submission" date="2023-06" db="EMBL/GenBank/DDBJ databases">
        <authorList>
            <consortium name="Lawrence Berkeley National Laboratory"/>
            <person name="Ahrendt S."/>
            <person name="Sahu N."/>
            <person name="Indic B."/>
            <person name="Wong-Bajracharya J."/>
            <person name="Merenyi Z."/>
            <person name="Ke H.-M."/>
            <person name="Monk M."/>
            <person name="Kocsube S."/>
            <person name="Drula E."/>
            <person name="Lipzen A."/>
            <person name="Balint B."/>
            <person name="Henrissat B."/>
            <person name="Andreopoulos B."/>
            <person name="Martin F.M."/>
            <person name="Harder C.B."/>
            <person name="Rigling D."/>
            <person name="Ford K.L."/>
            <person name="Foster G.D."/>
            <person name="Pangilinan J."/>
            <person name="Papanicolaou A."/>
            <person name="Barry K."/>
            <person name="LaButti K."/>
            <person name="Viragh M."/>
            <person name="Koriabine M."/>
            <person name="Yan M."/>
            <person name="Riley R."/>
            <person name="Champramary S."/>
            <person name="Plett K.L."/>
            <person name="Tsai I.J."/>
            <person name="Slot J."/>
            <person name="Sipos G."/>
            <person name="Plett J."/>
            <person name="Nagy L.G."/>
            <person name="Grigoriev I.V."/>
        </authorList>
    </citation>
    <scope>NUCLEOTIDE SEQUENCE</scope>
    <source>
        <strain evidence="3">ICMP 16352</strain>
    </source>
</reference>
<feature type="domain" description="Peptidase C14 caspase" evidence="2">
    <location>
        <begin position="1"/>
        <end position="241"/>
    </location>
</feature>
<organism evidence="3 4">
    <name type="scientific">Armillaria novae-zelandiae</name>
    <dbReference type="NCBI Taxonomy" id="153914"/>
    <lineage>
        <taxon>Eukaryota</taxon>
        <taxon>Fungi</taxon>
        <taxon>Dikarya</taxon>
        <taxon>Basidiomycota</taxon>
        <taxon>Agaricomycotina</taxon>
        <taxon>Agaricomycetes</taxon>
        <taxon>Agaricomycetidae</taxon>
        <taxon>Agaricales</taxon>
        <taxon>Marasmiineae</taxon>
        <taxon>Physalacriaceae</taxon>
        <taxon>Armillaria</taxon>
    </lineage>
</organism>
<dbReference type="Gene3D" id="3.40.50.1460">
    <property type="match status" value="1"/>
</dbReference>
<dbReference type="GO" id="GO:0005737">
    <property type="term" value="C:cytoplasm"/>
    <property type="evidence" value="ECO:0007669"/>
    <property type="project" value="TreeGrafter"/>
</dbReference>
<name>A0AA39NL48_9AGAR</name>
<proteinExistence type="inferred from homology"/>
<gene>
    <name evidence="3" type="ORF">IW261DRAFT_1519763</name>
</gene>